<dbReference type="CDD" id="cd13589">
    <property type="entry name" value="PBP2_polyamine_RpCGA009"/>
    <property type="match status" value="1"/>
</dbReference>
<gene>
    <name evidence="3" type="ORF">GCM10011333_05110</name>
</gene>
<reference evidence="3" key="2">
    <citation type="submission" date="2020-09" db="EMBL/GenBank/DDBJ databases">
        <authorList>
            <person name="Sun Q."/>
            <person name="Zhou Y."/>
        </authorList>
    </citation>
    <scope>NUCLEOTIDE SEQUENCE</scope>
    <source>
        <strain evidence="3">CGMCC 1.12785</strain>
    </source>
</reference>
<feature type="signal peptide" evidence="2">
    <location>
        <begin position="1"/>
        <end position="21"/>
    </location>
</feature>
<evidence type="ECO:0000256" key="2">
    <source>
        <dbReference type="SAM" id="SignalP"/>
    </source>
</evidence>
<keyword evidence="4" id="KW-1185">Reference proteome</keyword>
<dbReference type="InterPro" id="IPR006059">
    <property type="entry name" value="SBP"/>
</dbReference>
<keyword evidence="1 2" id="KW-0732">Signal</keyword>
<dbReference type="EMBL" id="BMFY01000002">
    <property type="protein sequence ID" value="GGA05268.1"/>
    <property type="molecule type" value="Genomic_DNA"/>
</dbReference>
<dbReference type="Gene3D" id="3.40.190.10">
    <property type="entry name" value="Periplasmic binding protein-like II"/>
    <property type="match status" value="2"/>
</dbReference>
<dbReference type="Proteomes" id="UP000616114">
    <property type="component" value="Unassembled WGS sequence"/>
</dbReference>
<sequence>MSVLAAAAASTLLFGCAGGSAGTDSDVSLTVVTWGGTTEEGIAQSVAEPFTDRTGIPVQLVNPVDYGQYAAQIQQDQVTWDIVDTEGWFNEQNPDWWAPIDRDIVQYDDADVIPIPGMELEDRNLEYRVPTSSYSFTIAYRTDHDGPHPTTWEEFFDTEAIPGARAVYNWPYGMLEVALLGDGVPFEELYPLDVDRAFEKLDSVRDDLVFWNSGAELQQMMTTGEAPFAYAWNNRITVLEKDGVPVTNEWNENLQDAGGRVVPHNAPHLNESMEFLGVYMEPEPNAQMAQTTGYSPGLQSAFDLIPDEEKPYYNVYPENLEQAVGAIDHEWWGENYDEVTQRWQEWAGQ</sequence>
<dbReference type="Pfam" id="PF13416">
    <property type="entry name" value="SBP_bac_8"/>
    <property type="match status" value="1"/>
</dbReference>
<evidence type="ECO:0000313" key="4">
    <source>
        <dbReference type="Proteomes" id="UP000616114"/>
    </source>
</evidence>
<dbReference type="SUPFAM" id="SSF53850">
    <property type="entry name" value="Periplasmic binding protein-like II"/>
    <property type="match status" value="1"/>
</dbReference>
<proteinExistence type="predicted"/>
<dbReference type="RefSeq" id="WP_188549355.1">
    <property type="nucleotide sequence ID" value="NZ_BMFY01000002.1"/>
</dbReference>
<evidence type="ECO:0000256" key="1">
    <source>
        <dbReference type="ARBA" id="ARBA00022729"/>
    </source>
</evidence>
<evidence type="ECO:0000313" key="3">
    <source>
        <dbReference type="EMBL" id="GGA05268.1"/>
    </source>
</evidence>
<dbReference type="PANTHER" id="PTHR30222">
    <property type="entry name" value="SPERMIDINE/PUTRESCINE-BINDING PERIPLASMIC PROTEIN"/>
    <property type="match status" value="1"/>
</dbReference>
<reference evidence="3" key="1">
    <citation type="journal article" date="2014" name="Int. J. Syst. Evol. Microbiol.">
        <title>Complete genome sequence of Corynebacterium casei LMG S-19264T (=DSM 44701T), isolated from a smear-ripened cheese.</title>
        <authorList>
            <consortium name="US DOE Joint Genome Institute (JGI-PGF)"/>
            <person name="Walter F."/>
            <person name="Albersmeier A."/>
            <person name="Kalinowski J."/>
            <person name="Ruckert C."/>
        </authorList>
    </citation>
    <scope>NUCLEOTIDE SEQUENCE</scope>
    <source>
        <strain evidence="3">CGMCC 1.12785</strain>
    </source>
</reference>
<dbReference type="AlphaFoldDB" id="A0A8J2TVT1"/>
<feature type="chain" id="PRO_5038577797" evidence="2">
    <location>
        <begin position="22"/>
        <end position="349"/>
    </location>
</feature>
<protein>
    <submittedName>
        <fullName evidence="3">ABC transporter substrate-binding protein</fullName>
    </submittedName>
</protein>
<name>A0A8J2TVT1_9MICO</name>
<dbReference type="PANTHER" id="PTHR30222:SF2">
    <property type="entry name" value="ABC TRANSPORTER SUBSTRATE-BINDING PROTEIN"/>
    <property type="match status" value="1"/>
</dbReference>
<accession>A0A8J2TVT1</accession>
<organism evidence="3 4">
    <name type="scientific">Sediminivirga luteola</name>
    <dbReference type="NCBI Taxonomy" id="1774748"/>
    <lineage>
        <taxon>Bacteria</taxon>
        <taxon>Bacillati</taxon>
        <taxon>Actinomycetota</taxon>
        <taxon>Actinomycetes</taxon>
        <taxon>Micrococcales</taxon>
        <taxon>Brevibacteriaceae</taxon>
        <taxon>Sediminivirga</taxon>
    </lineage>
</organism>
<comment type="caution">
    <text evidence="3">The sequence shown here is derived from an EMBL/GenBank/DDBJ whole genome shotgun (WGS) entry which is preliminary data.</text>
</comment>